<dbReference type="EMBL" id="MIPT01000001">
    <property type="protein sequence ID" value="OHT18508.1"/>
    <property type="molecule type" value="Genomic_DNA"/>
</dbReference>
<reference evidence="1 2" key="1">
    <citation type="submission" date="2016-09" db="EMBL/GenBank/DDBJ databases">
        <title>Metabolic pathway, cell adaptation mechanisms and a novel monoxygenase revealed through proteogenomic-transcription analysis of a Sphingomonas haloaromaticamans strain degrading the fungicide ortho-phenylphenol.</title>
        <authorList>
            <person name="Perruchon C."/>
            <person name="Papadopoulou E.S."/>
            <person name="Rousidou C."/>
            <person name="Vasileiadis S."/>
            <person name="Tanou G."/>
            <person name="Amoutzias G."/>
            <person name="Molassiotis A."/>
            <person name="Karpouzas D.G."/>
        </authorList>
    </citation>
    <scope>NUCLEOTIDE SEQUENCE [LARGE SCALE GENOMIC DNA]</scope>
    <source>
        <strain evidence="1 2">P3</strain>
    </source>
</reference>
<sequence>MTTTNIAKPTAPIVEAGKADGHKPEVVTLEQLAREMKVPPRDARMLLRLAAKQTRQYPNLGKEHVARQPWQWTNGSKALGEARKALAAAPE</sequence>
<dbReference type="AlphaFoldDB" id="A0A1S1H8S1"/>
<evidence type="ECO:0000313" key="2">
    <source>
        <dbReference type="Proteomes" id="UP000179467"/>
    </source>
</evidence>
<name>A0A1S1H8S1_9SPHN</name>
<proteinExistence type="predicted"/>
<accession>A0A1S1H8S1</accession>
<dbReference type="Proteomes" id="UP000179467">
    <property type="component" value="Unassembled WGS sequence"/>
</dbReference>
<evidence type="ECO:0000313" key="1">
    <source>
        <dbReference type="EMBL" id="OHT18508.1"/>
    </source>
</evidence>
<gene>
    <name evidence="1" type="ORF">BHE75_00479</name>
</gene>
<comment type="caution">
    <text evidence="1">The sequence shown here is derived from an EMBL/GenBank/DDBJ whole genome shotgun (WGS) entry which is preliminary data.</text>
</comment>
<keyword evidence="2" id="KW-1185">Reference proteome</keyword>
<organism evidence="1 2">
    <name type="scientific">Edaphosphingomonas haloaromaticamans</name>
    <dbReference type="NCBI Taxonomy" id="653954"/>
    <lineage>
        <taxon>Bacteria</taxon>
        <taxon>Pseudomonadati</taxon>
        <taxon>Pseudomonadota</taxon>
        <taxon>Alphaproteobacteria</taxon>
        <taxon>Sphingomonadales</taxon>
        <taxon>Rhizorhabdaceae</taxon>
        <taxon>Edaphosphingomonas</taxon>
    </lineage>
</organism>
<dbReference type="RefSeq" id="WP_254684340.1">
    <property type="nucleotide sequence ID" value="NZ_MIPT01000001.1"/>
</dbReference>
<protein>
    <submittedName>
        <fullName evidence="1">Uncharacterized protein</fullName>
    </submittedName>
</protein>